<dbReference type="GO" id="GO:0070573">
    <property type="term" value="F:metallodipeptidase activity"/>
    <property type="evidence" value="ECO:0007669"/>
    <property type="project" value="TreeGrafter"/>
</dbReference>
<accession>A0A096BC04</accession>
<dbReference type="PANTHER" id="PTHR43501:SF1">
    <property type="entry name" value="CYTOSOL NON-SPECIFIC DIPEPTIDASE"/>
    <property type="match status" value="1"/>
</dbReference>
<name>A0A096BC04_FLAPL</name>
<dbReference type="Gene3D" id="3.40.630.10">
    <property type="entry name" value="Zn peptidases"/>
    <property type="match status" value="2"/>
</dbReference>
<keyword evidence="2" id="KW-1185">Reference proteome</keyword>
<organism evidence="1 2">
    <name type="scientific">Flavonifractor plautii 1_3_50AFAA</name>
    <dbReference type="NCBI Taxonomy" id="742738"/>
    <lineage>
        <taxon>Bacteria</taxon>
        <taxon>Bacillati</taxon>
        <taxon>Bacillota</taxon>
        <taxon>Clostridia</taxon>
        <taxon>Eubacteriales</taxon>
        <taxon>Oscillospiraceae</taxon>
        <taxon>Flavonifractor</taxon>
    </lineage>
</organism>
<dbReference type="EMBL" id="ADLO01000038">
    <property type="protein sequence ID" value="KGF56581.1"/>
    <property type="molecule type" value="Genomic_DNA"/>
</dbReference>
<dbReference type="AlphaFoldDB" id="A0A096BC04"/>
<dbReference type="PATRIC" id="fig|742738.3.peg.956"/>
<dbReference type="RefSeq" id="WP_157838647.1">
    <property type="nucleotide sequence ID" value="NZ_KN174162.1"/>
</dbReference>
<evidence type="ECO:0008006" key="3">
    <source>
        <dbReference type="Google" id="ProtNLM"/>
    </source>
</evidence>
<dbReference type="GO" id="GO:0006508">
    <property type="term" value="P:proteolysis"/>
    <property type="evidence" value="ECO:0007669"/>
    <property type="project" value="InterPro"/>
</dbReference>
<evidence type="ECO:0000313" key="1">
    <source>
        <dbReference type="EMBL" id="KGF56581.1"/>
    </source>
</evidence>
<reference evidence="1 2" key="1">
    <citation type="submission" date="2011-08" db="EMBL/GenBank/DDBJ databases">
        <title>The Genome Sequence of Clostridium orbiscindens 1_3_50AFAA.</title>
        <authorList>
            <consortium name="The Broad Institute Genome Sequencing Platform"/>
            <person name="Earl A."/>
            <person name="Ward D."/>
            <person name="Feldgarden M."/>
            <person name="Gevers D."/>
            <person name="Daigneault M."/>
            <person name="Strauss J."/>
            <person name="Allen-Vercoe E."/>
            <person name="Young S.K."/>
            <person name="Zeng Q."/>
            <person name="Gargeya S."/>
            <person name="Fitzgerald M."/>
            <person name="Haas B."/>
            <person name="Abouelleil A."/>
            <person name="Alvarado L."/>
            <person name="Arachchi H.M."/>
            <person name="Berlin A."/>
            <person name="Brown A."/>
            <person name="Chapman S.B."/>
            <person name="Chen Z."/>
            <person name="Dunbar C."/>
            <person name="Freedman E."/>
            <person name="Gearin G."/>
            <person name="Gellesch M."/>
            <person name="Goldberg J."/>
            <person name="Griggs A."/>
            <person name="Gujja S."/>
            <person name="Heiman D."/>
            <person name="Howarth C."/>
            <person name="Larson L."/>
            <person name="Lui A."/>
            <person name="MacDonald P.J.P."/>
            <person name="Montmayeur A."/>
            <person name="Murphy C."/>
            <person name="Neiman D."/>
            <person name="Pearson M."/>
            <person name="Priest M."/>
            <person name="Roberts A."/>
            <person name="Saif S."/>
            <person name="Shea T."/>
            <person name="Shenoy N."/>
            <person name="Sisk P."/>
            <person name="Stolte C."/>
            <person name="Sykes S."/>
            <person name="Wortman J."/>
            <person name="Nusbaum C."/>
            <person name="Birren B."/>
        </authorList>
    </citation>
    <scope>NUCLEOTIDE SEQUENCE [LARGE SCALE GENOMIC DNA]</scope>
    <source>
        <strain evidence="1 2">1_3_50AFAA</strain>
    </source>
</reference>
<dbReference type="PIRSF" id="PIRSF016599">
    <property type="entry name" value="Xaa-His_dipept"/>
    <property type="match status" value="1"/>
</dbReference>
<evidence type="ECO:0000313" key="2">
    <source>
        <dbReference type="Proteomes" id="UP000029585"/>
    </source>
</evidence>
<comment type="caution">
    <text evidence="1">The sequence shown here is derived from an EMBL/GenBank/DDBJ whole genome shotgun (WGS) entry which is preliminary data.</text>
</comment>
<dbReference type="GO" id="GO:0005829">
    <property type="term" value="C:cytosol"/>
    <property type="evidence" value="ECO:0007669"/>
    <property type="project" value="TreeGrafter"/>
</dbReference>
<sequence length="480" mass="54111">MNYVLDHTGKPYAKLFEDISAIPRGSFKEEKIADFVCNFAKDLGLEYTRDSANNIIVRKPASPGYEAHEVVMLQGHMDMIWNKRPDSTFDFEHEGIKLKVTDDGFLMAEETTCGSDDGVAIAYMLAILQDKSLEHPELECVFTTAEEPGLYGIQQFDCSQLKARKYISMDGNLEGTSLLIAAGAANARFTKCFNREVLNGASELSIRVHGLTGAHIQFQERQLANAIKTAVRIVYYICKELPCRLISLDGGSVTTIPVDCTARVALAPKHMAEARKIAQRILNEVRFEHKESDPNITLTLTEKEQAAPALPAKISDQIITLLHLLPVGLVDTSLVFPGLPISSFSLETIETKSDTIDWFYRPTSAITSKMLDMDEQSRLLAQIFDVEYHVENYFYGHNVEAGTPLYNIFDEVWFEQNGEHIRPIGAHYGNEIGFFLRNMPWLDMILLVATHYQAHTPDEKLDLASFDRCYRCLVEILRRV</sequence>
<protein>
    <recommendedName>
        <fullName evidence="3">Peptidase M20 dimerisation domain-containing protein</fullName>
    </recommendedName>
</protein>
<dbReference type="HOGENOM" id="CLU_028526_0_0_9"/>
<dbReference type="InterPro" id="IPR001160">
    <property type="entry name" value="Peptidase_M20C"/>
</dbReference>
<dbReference type="InterPro" id="IPR002933">
    <property type="entry name" value="Peptidase_M20"/>
</dbReference>
<dbReference type="Pfam" id="PF01546">
    <property type="entry name" value="Peptidase_M20"/>
    <property type="match status" value="1"/>
</dbReference>
<proteinExistence type="predicted"/>
<dbReference type="PANTHER" id="PTHR43501">
    <property type="entry name" value="CYTOSOL NON-SPECIFIC DIPEPTIDASE"/>
    <property type="match status" value="1"/>
</dbReference>
<dbReference type="eggNOG" id="COG2195">
    <property type="taxonomic scope" value="Bacteria"/>
</dbReference>
<dbReference type="Proteomes" id="UP000029585">
    <property type="component" value="Unassembled WGS sequence"/>
</dbReference>
<dbReference type="SUPFAM" id="SSF53187">
    <property type="entry name" value="Zn-dependent exopeptidases"/>
    <property type="match status" value="1"/>
</dbReference>
<gene>
    <name evidence="1" type="ORF">HMPREF9460_00925</name>
</gene>
<dbReference type="PRINTS" id="PR00934">
    <property type="entry name" value="XHISDIPTASE"/>
</dbReference>